<dbReference type="InterPro" id="IPR050932">
    <property type="entry name" value="TM2D1-3-like"/>
</dbReference>
<dbReference type="Proteomes" id="UP000242712">
    <property type="component" value="Unassembled WGS sequence"/>
</dbReference>
<dbReference type="AlphaFoldDB" id="A0A2K4FG31"/>
<keyword evidence="3 5" id="KW-1133">Transmembrane helix</keyword>
<dbReference type="GeneID" id="98297910"/>
<sequence length="100" mass="11431">MNEIFKQDLTQKELMILNGEMDKKRKSKGAAVAFWFFFGGIGGHRYYMGDIGYALGMTFTLGGLGIWTLIDIFLFPKRVDHINDQIERDIINNLGLGRNK</sequence>
<evidence type="ECO:0000256" key="3">
    <source>
        <dbReference type="ARBA" id="ARBA00022989"/>
    </source>
</evidence>
<evidence type="ECO:0000313" key="8">
    <source>
        <dbReference type="Proteomes" id="UP000242712"/>
    </source>
</evidence>
<reference evidence="7 8" key="1">
    <citation type="submission" date="2017-08" db="EMBL/GenBank/DDBJ databases">
        <title>Draft genome sequences of 64 type strains of genus Staph aureus.</title>
        <authorList>
            <person name="Cole K."/>
            <person name="Golubchik T."/>
            <person name="Russell J."/>
            <person name="Foster D."/>
            <person name="Llewelyn M."/>
            <person name="Wilson D."/>
            <person name="Crook D."/>
            <person name="Paul J."/>
        </authorList>
    </citation>
    <scope>NUCLEOTIDE SEQUENCE [LARGE SCALE GENOMIC DNA]</scope>
    <source>
        <strain evidence="7 8">DSM 29875</strain>
    </source>
</reference>
<dbReference type="GO" id="GO:0016020">
    <property type="term" value="C:membrane"/>
    <property type="evidence" value="ECO:0007669"/>
    <property type="project" value="UniProtKB-SubCell"/>
</dbReference>
<dbReference type="Pfam" id="PF05154">
    <property type="entry name" value="TM2"/>
    <property type="match status" value="1"/>
</dbReference>
<keyword evidence="4 5" id="KW-0472">Membrane</keyword>
<gene>
    <name evidence="7" type="ORF">CD039_06060</name>
</gene>
<dbReference type="InterPro" id="IPR007829">
    <property type="entry name" value="TM2"/>
</dbReference>
<accession>A0A2K4FG31</accession>
<feature type="domain" description="TM2" evidence="6">
    <location>
        <begin position="25"/>
        <end position="73"/>
    </location>
</feature>
<evidence type="ECO:0000256" key="5">
    <source>
        <dbReference type="SAM" id="Phobius"/>
    </source>
</evidence>
<evidence type="ECO:0000313" key="7">
    <source>
        <dbReference type="EMBL" id="POA10308.1"/>
    </source>
</evidence>
<dbReference type="RefSeq" id="WP_103371549.1">
    <property type="nucleotide sequence ID" value="NZ_CBCRVO010000001.1"/>
</dbReference>
<keyword evidence="8" id="KW-1185">Reference proteome</keyword>
<dbReference type="PANTHER" id="PTHR21016:SF25">
    <property type="entry name" value="TM2 DOMAIN-CONTAINING PROTEIN DDB_G0277895-RELATED"/>
    <property type="match status" value="1"/>
</dbReference>
<evidence type="ECO:0000259" key="6">
    <source>
        <dbReference type="Pfam" id="PF05154"/>
    </source>
</evidence>
<dbReference type="OrthoDB" id="2004788at2"/>
<feature type="transmembrane region" description="Helical" evidence="5">
    <location>
        <begin position="29"/>
        <end position="47"/>
    </location>
</feature>
<dbReference type="EMBL" id="PPPX01000001">
    <property type="protein sequence ID" value="POA10308.1"/>
    <property type="molecule type" value="Genomic_DNA"/>
</dbReference>
<protein>
    <submittedName>
        <fullName evidence="7">TM2 domain-containing protein</fullName>
    </submittedName>
</protein>
<name>A0A2K4FG31_9STAP</name>
<comment type="caution">
    <text evidence="7">The sequence shown here is derived from an EMBL/GenBank/DDBJ whole genome shotgun (WGS) entry which is preliminary data.</text>
</comment>
<evidence type="ECO:0000256" key="2">
    <source>
        <dbReference type="ARBA" id="ARBA00022692"/>
    </source>
</evidence>
<keyword evidence="2 5" id="KW-0812">Transmembrane</keyword>
<organism evidence="7 8">
    <name type="scientific">Staphylococcus argensis</name>
    <dbReference type="NCBI Taxonomy" id="1607738"/>
    <lineage>
        <taxon>Bacteria</taxon>
        <taxon>Bacillati</taxon>
        <taxon>Bacillota</taxon>
        <taxon>Bacilli</taxon>
        <taxon>Bacillales</taxon>
        <taxon>Staphylococcaceae</taxon>
        <taxon>Staphylococcus</taxon>
    </lineage>
</organism>
<evidence type="ECO:0000256" key="1">
    <source>
        <dbReference type="ARBA" id="ARBA00004141"/>
    </source>
</evidence>
<dbReference type="PANTHER" id="PTHR21016">
    <property type="entry name" value="BETA-AMYLOID BINDING PROTEIN-RELATED"/>
    <property type="match status" value="1"/>
</dbReference>
<comment type="subcellular location">
    <subcellularLocation>
        <location evidence="1">Membrane</location>
        <topology evidence="1">Multi-pass membrane protein</topology>
    </subcellularLocation>
</comment>
<proteinExistence type="predicted"/>
<evidence type="ECO:0000256" key="4">
    <source>
        <dbReference type="ARBA" id="ARBA00023136"/>
    </source>
</evidence>
<feature type="transmembrane region" description="Helical" evidence="5">
    <location>
        <begin position="53"/>
        <end position="75"/>
    </location>
</feature>